<sequence>MNRAEGCRVLHVDMDAFFASVAVRQDPALAGRPVIVGGAGGRGVVTSATYEARAFGVRSAMPTARALRLCPQAVVVPVDGALIGEASRGVMALFRTITPLVEPVSVDEAFLDVAGAGRGLGDPADVAELVRARVFDEQGLTCSVGVAPTKFVAKVASAHCKPDGLLVVRPAEVVGFLHPLPVRALWGVGPKTEESLRTLGLRTVADLAQVPLDVLQRTVGPGSARHLHELAWGRDPRRVVPDDPEKSTGAEETFGTDVADRRVVHRELLHLAERTAGRLRSAGYLARTVSLKVRFTDFTTITRSRTLAVPSDVGQELYGTARELFDALGPDVGPVRLVGVRAERLTPADATATQLVLGAREHGRRDAELAADRAARRFGAGAVRPATLLRRDGVTGRSQPAPRPERVRPGPRRAGPPVP</sequence>
<evidence type="ECO:0000256" key="13">
    <source>
        <dbReference type="ARBA" id="ARBA00023204"/>
    </source>
</evidence>
<comment type="subcellular location">
    <subcellularLocation>
        <location evidence="1 16">Cytoplasm</location>
    </subcellularLocation>
</comment>
<feature type="site" description="Substrate discrimination" evidence="16">
    <location>
        <position position="18"/>
    </location>
</feature>
<evidence type="ECO:0000313" key="20">
    <source>
        <dbReference type="Proteomes" id="UP001361570"/>
    </source>
</evidence>
<feature type="domain" description="UmuC" evidence="18">
    <location>
        <begin position="9"/>
        <end position="189"/>
    </location>
</feature>
<comment type="catalytic activity">
    <reaction evidence="15 16">
        <text>DNA(n) + a 2'-deoxyribonucleoside 5'-triphosphate = DNA(n+1) + diphosphate</text>
        <dbReference type="Rhea" id="RHEA:22508"/>
        <dbReference type="Rhea" id="RHEA-COMP:17339"/>
        <dbReference type="Rhea" id="RHEA-COMP:17340"/>
        <dbReference type="ChEBI" id="CHEBI:33019"/>
        <dbReference type="ChEBI" id="CHEBI:61560"/>
        <dbReference type="ChEBI" id="CHEBI:173112"/>
        <dbReference type="EC" id="2.7.7.7"/>
    </reaction>
</comment>
<comment type="cofactor">
    <cofactor evidence="16">
        <name>Mg(2+)</name>
        <dbReference type="ChEBI" id="CHEBI:18420"/>
    </cofactor>
    <text evidence="16">Binds 2 magnesium ions per subunit.</text>
</comment>
<feature type="binding site" evidence="16">
    <location>
        <position position="13"/>
    </location>
    <ligand>
        <name>Mg(2+)</name>
        <dbReference type="ChEBI" id="CHEBI:18420"/>
    </ligand>
</feature>
<evidence type="ECO:0000256" key="9">
    <source>
        <dbReference type="ARBA" id="ARBA00022763"/>
    </source>
</evidence>
<evidence type="ECO:0000256" key="4">
    <source>
        <dbReference type="ARBA" id="ARBA00022490"/>
    </source>
</evidence>
<evidence type="ECO:0000256" key="1">
    <source>
        <dbReference type="ARBA" id="ARBA00004496"/>
    </source>
</evidence>
<dbReference type="GO" id="GO:0003887">
    <property type="term" value="F:DNA-directed DNA polymerase activity"/>
    <property type="evidence" value="ECO:0007669"/>
    <property type="project" value="UniProtKB-EC"/>
</dbReference>
<keyword evidence="4 16" id="KW-0963">Cytoplasm</keyword>
<protein>
    <recommendedName>
        <fullName evidence="16">DNA polymerase IV</fullName>
        <shortName evidence="16">Pol IV</shortName>
        <ecNumber evidence="16">2.7.7.7</ecNumber>
    </recommendedName>
</protein>
<evidence type="ECO:0000256" key="14">
    <source>
        <dbReference type="ARBA" id="ARBA00025589"/>
    </source>
</evidence>
<evidence type="ECO:0000256" key="6">
    <source>
        <dbReference type="ARBA" id="ARBA00022695"/>
    </source>
</evidence>
<dbReference type="Gene3D" id="3.30.1490.100">
    <property type="entry name" value="DNA polymerase, Y-family, little finger domain"/>
    <property type="match status" value="1"/>
</dbReference>
<dbReference type="InterPro" id="IPR043128">
    <property type="entry name" value="Rev_trsase/Diguanyl_cyclase"/>
</dbReference>
<keyword evidence="8 16" id="KW-0479">Metal-binding</keyword>
<dbReference type="InterPro" id="IPR001126">
    <property type="entry name" value="UmuC"/>
</dbReference>
<dbReference type="SUPFAM" id="SSF56672">
    <property type="entry name" value="DNA/RNA polymerases"/>
    <property type="match status" value="1"/>
</dbReference>
<dbReference type="InterPro" id="IPR036775">
    <property type="entry name" value="DNA_pol_Y-fam_lit_finger_sf"/>
</dbReference>
<dbReference type="InterPro" id="IPR022880">
    <property type="entry name" value="DNApol_IV"/>
</dbReference>
<reference evidence="19 20" key="1">
    <citation type="submission" date="2024-03" db="EMBL/GenBank/DDBJ databases">
        <title>Draft genome sequence of Klenkia sp. LSe6-5.</title>
        <authorList>
            <person name="Duangmal K."/>
            <person name="Chantavorakit T."/>
        </authorList>
    </citation>
    <scope>NUCLEOTIDE SEQUENCE [LARGE SCALE GENOMIC DNA]</scope>
    <source>
        <strain evidence="19 20">LSe6-5</strain>
    </source>
</reference>
<keyword evidence="10 16" id="KW-0460">Magnesium</keyword>
<comment type="similarity">
    <text evidence="2 16">Belongs to the DNA polymerase type-Y family.</text>
</comment>
<dbReference type="EMBL" id="JBAPLU010000003">
    <property type="protein sequence ID" value="MEI4271011.1"/>
    <property type="molecule type" value="Genomic_DNA"/>
</dbReference>
<dbReference type="HAMAP" id="MF_01113">
    <property type="entry name" value="DNApol_IV"/>
    <property type="match status" value="1"/>
</dbReference>
<evidence type="ECO:0000256" key="12">
    <source>
        <dbReference type="ARBA" id="ARBA00023125"/>
    </source>
</evidence>
<dbReference type="NCBIfam" id="NF003015">
    <property type="entry name" value="PRK03858.1"/>
    <property type="match status" value="1"/>
</dbReference>
<feature type="region of interest" description="Disordered" evidence="17">
    <location>
        <begin position="236"/>
        <end position="256"/>
    </location>
</feature>
<keyword evidence="9 16" id="KW-0227">DNA damage</keyword>
<comment type="subunit">
    <text evidence="16">Monomer.</text>
</comment>
<dbReference type="PANTHER" id="PTHR11076:SF33">
    <property type="entry name" value="DNA POLYMERASE KAPPA"/>
    <property type="match status" value="1"/>
</dbReference>
<accession>A0ABU8DQA4</accession>
<keyword evidence="7 16" id="KW-0235">DNA replication</keyword>
<evidence type="ECO:0000256" key="5">
    <source>
        <dbReference type="ARBA" id="ARBA00022679"/>
    </source>
</evidence>
<keyword evidence="20" id="KW-1185">Reference proteome</keyword>
<dbReference type="NCBIfam" id="NF002677">
    <property type="entry name" value="PRK02406.1"/>
    <property type="match status" value="1"/>
</dbReference>
<dbReference type="InterPro" id="IPR053848">
    <property type="entry name" value="IMS_HHH_1"/>
</dbReference>
<comment type="function">
    <text evidence="14 16">Poorly processive, error-prone DNA polymerase involved in untargeted mutagenesis. Copies undamaged DNA at stalled replication forks, which arise in vivo from mismatched or misaligned primer ends. These misaligned primers can be extended by PolIV. Exhibits no 3'-5' exonuclease (proofreading) activity. May be involved in translesional synthesis, in conjunction with the beta clamp from PolIII.</text>
</comment>
<dbReference type="CDD" id="cd03586">
    <property type="entry name" value="PolY_Pol_IV_kappa"/>
    <property type="match status" value="1"/>
</dbReference>
<evidence type="ECO:0000256" key="7">
    <source>
        <dbReference type="ARBA" id="ARBA00022705"/>
    </source>
</evidence>
<keyword evidence="11 16" id="KW-0239">DNA-directed DNA polymerase</keyword>
<dbReference type="RefSeq" id="WP_336403153.1">
    <property type="nucleotide sequence ID" value="NZ_JBAPLU010000003.1"/>
</dbReference>
<dbReference type="InterPro" id="IPR043502">
    <property type="entry name" value="DNA/RNA_pol_sf"/>
</dbReference>
<evidence type="ECO:0000256" key="15">
    <source>
        <dbReference type="ARBA" id="ARBA00049244"/>
    </source>
</evidence>
<keyword evidence="6 16" id="KW-0548">Nucleotidyltransferase</keyword>
<evidence type="ECO:0000256" key="17">
    <source>
        <dbReference type="SAM" id="MobiDB-lite"/>
    </source>
</evidence>
<feature type="region of interest" description="Disordered" evidence="17">
    <location>
        <begin position="386"/>
        <end position="419"/>
    </location>
</feature>
<dbReference type="Gene3D" id="3.40.1170.60">
    <property type="match status" value="1"/>
</dbReference>
<keyword evidence="3 16" id="KW-0515">Mutator protein</keyword>
<name>A0ABU8DQA4_9ACTN</name>
<dbReference type="InterPro" id="IPR017961">
    <property type="entry name" value="DNA_pol_Y-fam_little_finger"/>
</dbReference>
<comment type="caution">
    <text evidence="19">The sequence shown here is derived from an EMBL/GenBank/DDBJ whole genome shotgun (WGS) entry which is preliminary data.</text>
</comment>
<feature type="active site" evidence="16">
    <location>
        <position position="108"/>
    </location>
</feature>
<evidence type="ECO:0000256" key="10">
    <source>
        <dbReference type="ARBA" id="ARBA00022842"/>
    </source>
</evidence>
<evidence type="ECO:0000259" key="18">
    <source>
        <dbReference type="PROSITE" id="PS50173"/>
    </source>
</evidence>
<proteinExistence type="inferred from homology"/>
<evidence type="ECO:0000256" key="8">
    <source>
        <dbReference type="ARBA" id="ARBA00022723"/>
    </source>
</evidence>
<evidence type="ECO:0000256" key="16">
    <source>
        <dbReference type="HAMAP-Rule" id="MF_01113"/>
    </source>
</evidence>
<dbReference type="Pfam" id="PF11799">
    <property type="entry name" value="IMS_C"/>
    <property type="match status" value="1"/>
</dbReference>
<gene>
    <name evidence="16 19" type="primary">dinB</name>
    <name evidence="19" type="ORF">TEK04_04690</name>
</gene>
<keyword evidence="13 16" id="KW-0234">DNA repair</keyword>
<dbReference type="PROSITE" id="PS50173">
    <property type="entry name" value="UMUC"/>
    <property type="match status" value="1"/>
</dbReference>
<dbReference type="SUPFAM" id="SSF100879">
    <property type="entry name" value="Lesion bypass DNA polymerase (Y-family), little finger domain"/>
    <property type="match status" value="1"/>
</dbReference>
<dbReference type="InterPro" id="IPR050116">
    <property type="entry name" value="DNA_polymerase-Y"/>
</dbReference>
<dbReference type="PANTHER" id="PTHR11076">
    <property type="entry name" value="DNA REPAIR POLYMERASE UMUC / TRANSFERASE FAMILY MEMBER"/>
    <property type="match status" value="1"/>
</dbReference>
<keyword evidence="12 16" id="KW-0238">DNA-binding</keyword>
<dbReference type="Gene3D" id="1.10.150.20">
    <property type="entry name" value="5' to 3' exonuclease, C-terminal subdomain"/>
    <property type="match status" value="1"/>
</dbReference>
<dbReference type="Pfam" id="PF21999">
    <property type="entry name" value="IMS_HHH_1"/>
    <property type="match status" value="1"/>
</dbReference>
<evidence type="ECO:0000313" key="19">
    <source>
        <dbReference type="EMBL" id="MEI4271011.1"/>
    </source>
</evidence>
<evidence type="ECO:0000256" key="2">
    <source>
        <dbReference type="ARBA" id="ARBA00010945"/>
    </source>
</evidence>
<feature type="compositionally biased region" description="Basic and acidic residues" evidence="17">
    <location>
        <begin position="236"/>
        <end position="249"/>
    </location>
</feature>
<dbReference type="Gene3D" id="3.30.70.270">
    <property type="match status" value="1"/>
</dbReference>
<dbReference type="EC" id="2.7.7.7" evidence="16"/>
<feature type="binding site" evidence="16">
    <location>
        <position position="107"/>
    </location>
    <ligand>
        <name>Mg(2+)</name>
        <dbReference type="ChEBI" id="CHEBI:18420"/>
    </ligand>
</feature>
<organism evidence="19 20">
    <name type="scientific">Klenkia sesuvii</name>
    <dbReference type="NCBI Taxonomy" id="3103137"/>
    <lineage>
        <taxon>Bacteria</taxon>
        <taxon>Bacillati</taxon>
        <taxon>Actinomycetota</taxon>
        <taxon>Actinomycetes</taxon>
        <taxon>Geodermatophilales</taxon>
        <taxon>Geodermatophilaceae</taxon>
        <taxon>Klenkia</taxon>
    </lineage>
</organism>
<evidence type="ECO:0000256" key="11">
    <source>
        <dbReference type="ARBA" id="ARBA00022932"/>
    </source>
</evidence>
<evidence type="ECO:0000256" key="3">
    <source>
        <dbReference type="ARBA" id="ARBA00022457"/>
    </source>
</evidence>
<dbReference type="Pfam" id="PF00817">
    <property type="entry name" value="IMS"/>
    <property type="match status" value="1"/>
</dbReference>
<dbReference type="Proteomes" id="UP001361570">
    <property type="component" value="Unassembled WGS sequence"/>
</dbReference>
<keyword evidence="5 16" id="KW-0808">Transferase</keyword>